<dbReference type="GO" id="GO:0004674">
    <property type="term" value="F:protein serine/threonine kinase activity"/>
    <property type="evidence" value="ECO:0007669"/>
    <property type="project" value="UniProtKB-EC"/>
</dbReference>
<feature type="compositionally biased region" description="Low complexity" evidence="5">
    <location>
        <begin position="378"/>
        <end position="395"/>
    </location>
</feature>
<evidence type="ECO:0000256" key="4">
    <source>
        <dbReference type="ARBA" id="ARBA00022840"/>
    </source>
</evidence>
<dbReference type="InterPro" id="IPR000719">
    <property type="entry name" value="Prot_kinase_dom"/>
</dbReference>
<dbReference type="EC" id="2.7.11.1" evidence="9"/>
<dbReference type="STRING" id="448385.sce7428"/>
<dbReference type="Pfam" id="PF00069">
    <property type="entry name" value="Pkinase"/>
    <property type="match status" value="1"/>
</dbReference>
<dbReference type="Gene3D" id="1.10.510.10">
    <property type="entry name" value="Transferase(Phosphotransferase) domain 1"/>
    <property type="match status" value="1"/>
</dbReference>
<dbReference type="InterPro" id="IPR008271">
    <property type="entry name" value="Ser/Thr_kinase_AS"/>
</dbReference>
<sequence length="721" mass="74204">MDDERAACERRVGTTLRGKWTIDRLVGIGGMAAVYAATHKIGRREAIKILHPEVARSKDLRARFEREAQAVNRFQHPGVVEIRDIDVTEDGAPFLVMELLDGESLADRIQRLGSIEPGEMLRLMDELLDVLGAAHGQGIIHRDIKLDNLFVEKTGRLKVLDFGIARMRDGVKTAMRTRTGATLGTVSYMAPEQVRGISVDHRADLFAVGATMFRVIAKRRIHEARTESELLVKMATMAAPPLASVAPETPHGLCLVVDRALAFDRDRRYPDARTMQADVRALLHGAAPPHASARLAAGDVPSAGAPPLSPMLLSAAASADAQAEPPPRPAAPSGARWNEMGSAPAIGSELGPGSSGASSWEAATMAAHGAPRGSAMDAAQAHGGHPGMAQAAPGAPNGPPSALHNTGAGHAGAHGAPPSWQGAGAPHSAPVSLHNTGSGLHNTGPAYGAPAPAHGPSAPHGAPAHGPSAPHSAPVSLHNTGSGLHNAGPAYGALAPAHGPSAPHGAPVSLHNTGSGLHNAGPAYGAPAPRHSAGVPHGAPASLHNTGSSLHATGSAYGAPAPPHGASAPYGEQPAAAWAPRHAQPRLPPKLVIPLALGGVALMIVSVLAVWMALRDEPQSDAVQHDLLPAQSASAGPTQLSPSSESTDEARSNVNEPGSRSNVNEPGSRSNVNEPGSRSNVNEPATRRPDAPNAPASAPPASTFIIDLTKKKQLTRKSRQD</sequence>
<dbReference type="PROSITE" id="PS00108">
    <property type="entry name" value="PROTEIN_KINASE_ST"/>
    <property type="match status" value="1"/>
</dbReference>
<dbReference type="eggNOG" id="COG0515">
    <property type="taxonomic scope" value="Bacteria"/>
</dbReference>
<accession>A9EZ28</accession>
<dbReference type="Gene3D" id="3.30.200.20">
    <property type="entry name" value="Phosphorylase Kinase, domain 1"/>
    <property type="match status" value="1"/>
</dbReference>
<keyword evidence="10" id="KW-1185">Reference proteome</keyword>
<feature type="compositionally biased region" description="Low complexity" evidence="5">
    <location>
        <begin position="691"/>
        <end position="701"/>
    </location>
</feature>
<feature type="compositionally biased region" description="Polar residues" evidence="5">
    <location>
        <begin position="652"/>
        <end position="683"/>
    </location>
</feature>
<feature type="region of interest" description="Disordered" evidence="5">
    <location>
        <begin position="315"/>
        <end position="577"/>
    </location>
</feature>
<evidence type="ECO:0000313" key="10">
    <source>
        <dbReference type="Proteomes" id="UP000002139"/>
    </source>
</evidence>
<dbReference type="PANTHER" id="PTHR43289">
    <property type="entry name" value="MITOGEN-ACTIVATED PROTEIN KINASE KINASE KINASE 20-RELATED"/>
    <property type="match status" value="1"/>
</dbReference>
<protein>
    <submittedName>
        <fullName evidence="9">Protein kinase</fullName>
        <ecNumber evidence="9">2.7.11.1</ecNumber>
    </submittedName>
</protein>
<gene>
    <name evidence="9" type="ordered locus">sce7428</name>
</gene>
<evidence type="ECO:0000256" key="6">
    <source>
        <dbReference type="SAM" id="Phobius"/>
    </source>
</evidence>
<evidence type="ECO:0000256" key="1">
    <source>
        <dbReference type="ARBA" id="ARBA00022679"/>
    </source>
</evidence>
<dbReference type="PROSITE" id="PS50042">
    <property type="entry name" value="CNMP_BINDING_3"/>
    <property type="match status" value="1"/>
</dbReference>
<dbReference type="GO" id="GO:0005524">
    <property type="term" value="F:ATP binding"/>
    <property type="evidence" value="ECO:0007669"/>
    <property type="project" value="UniProtKB-KW"/>
</dbReference>
<keyword evidence="2" id="KW-0547">Nucleotide-binding</keyword>
<dbReference type="KEGG" id="scl:sce7428"/>
<dbReference type="SMART" id="SM00220">
    <property type="entry name" value="S_TKc"/>
    <property type="match status" value="1"/>
</dbReference>
<keyword evidence="6" id="KW-1133">Transmembrane helix</keyword>
<feature type="transmembrane region" description="Helical" evidence="6">
    <location>
        <begin position="591"/>
        <end position="614"/>
    </location>
</feature>
<reference evidence="9 10" key="1">
    <citation type="journal article" date="2007" name="Nat. Biotechnol.">
        <title>Complete genome sequence of the myxobacterium Sorangium cellulosum.</title>
        <authorList>
            <person name="Schneiker S."/>
            <person name="Perlova O."/>
            <person name="Kaiser O."/>
            <person name="Gerth K."/>
            <person name="Alici A."/>
            <person name="Altmeyer M.O."/>
            <person name="Bartels D."/>
            <person name="Bekel T."/>
            <person name="Beyer S."/>
            <person name="Bode E."/>
            <person name="Bode H.B."/>
            <person name="Bolten C.J."/>
            <person name="Choudhuri J.V."/>
            <person name="Doss S."/>
            <person name="Elnakady Y.A."/>
            <person name="Frank B."/>
            <person name="Gaigalat L."/>
            <person name="Goesmann A."/>
            <person name="Groeger C."/>
            <person name="Gross F."/>
            <person name="Jelsbak L."/>
            <person name="Jelsbak L."/>
            <person name="Kalinowski J."/>
            <person name="Kegler C."/>
            <person name="Knauber T."/>
            <person name="Konietzny S."/>
            <person name="Kopp M."/>
            <person name="Krause L."/>
            <person name="Krug D."/>
            <person name="Linke B."/>
            <person name="Mahmud T."/>
            <person name="Martinez-Arias R."/>
            <person name="McHardy A.C."/>
            <person name="Merai M."/>
            <person name="Meyer F."/>
            <person name="Mormann S."/>
            <person name="Munoz-Dorado J."/>
            <person name="Perez J."/>
            <person name="Pradella S."/>
            <person name="Rachid S."/>
            <person name="Raddatz G."/>
            <person name="Rosenau F."/>
            <person name="Rueckert C."/>
            <person name="Sasse F."/>
            <person name="Scharfe M."/>
            <person name="Schuster S.C."/>
            <person name="Suen G."/>
            <person name="Treuner-Lange A."/>
            <person name="Velicer G.J."/>
            <person name="Vorholter F.-J."/>
            <person name="Weissman K.J."/>
            <person name="Welch R.D."/>
            <person name="Wenzel S.C."/>
            <person name="Whitworth D.E."/>
            <person name="Wilhelm S."/>
            <person name="Wittmann C."/>
            <person name="Bloecker H."/>
            <person name="Puehler A."/>
            <person name="Mueller R."/>
        </authorList>
    </citation>
    <scope>NUCLEOTIDE SEQUENCE [LARGE SCALE GENOMIC DNA]</scope>
    <source>
        <strain evidence="10">So ce56</strain>
    </source>
</reference>
<dbReference type="Proteomes" id="UP000002139">
    <property type="component" value="Chromosome"/>
</dbReference>
<organism evidence="9 10">
    <name type="scientific">Sorangium cellulosum (strain So ce56)</name>
    <name type="common">Polyangium cellulosum (strain So ce56)</name>
    <dbReference type="NCBI Taxonomy" id="448385"/>
    <lineage>
        <taxon>Bacteria</taxon>
        <taxon>Pseudomonadati</taxon>
        <taxon>Myxococcota</taxon>
        <taxon>Polyangia</taxon>
        <taxon>Polyangiales</taxon>
        <taxon>Polyangiaceae</taxon>
        <taxon>Sorangium</taxon>
    </lineage>
</organism>
<dbReference type="BioCyc" id="SCEL448385:SCE_RS49760-MONOMER"/>
<feature type="compositionally biased region" description="Low complexity" evidence="5">
    <location>
        <begin position="492"/>
        <end position="507"/>
    </location>
</feature>
<feature type="region of interest" description="Disordered" evidence="5">
    <location>
        <begin position="631"/>
        <end position="721"/>
    </location>
</feature>
<dbReference type="PROSITE" id="PS50011">
    <property type="entry name" value="PROTEIN_KINASE_DOM"/>
    <property type="match status" value="1"/>
</dbReference>
<feature type="domain" description="Cyclic nucleotide-binding" evidence="8">
    <location>
        <begin position="111"/>
        <end position="199"/>
    </location>
</feature>
<feature type="compositionally biased region" description="Low complexity" evidence="5">
    <location>
        <begin position="444"/>
        <end position="474"/>
    </location>
</feature>
<dbReference type="SUPFAM" id="SSF56112">
    <property type="entry name" value="Protein kinase-like (PK-like)"/>
    <property type="match status" value="1"/>
</dbReference>
<dbReference type="EMBL" id="AM746676">
    <property type="protein sequence ID" value="CAN97597.1"/>
    <property type="molecule type" value="Genomic_DNA"/>
</dbReference>
<evidence type="ECO:0000256" key="3">
    <source>
        <dbReference type="ARBA" id="ARBA00022777"/>
    </source>
</evidence>
<feature type="compositionally biased region" description="Low complexity" evidence="5">
    <location>
        <begin position="407"/>
        <end position="416"/>
    </location>
</feature>
<feature type="domain" description="Protein kinase" evidence="7">
    <location>
        <begin position="20"/>
        <end position="312"/>
    </location>
</feature>
<dbReference type="AlphaFoldDB" id="A9EZ28"/>
<feature type="compositionally biased region" description="Polar residues" evidence="5">
    <location>
        <begin position="543"/>
        <end position="552"/>
    </location>
</feature>
<feature type="compositionally biased region" description="Low complexity" evidence="5">
    <location>
        <begin position="554"/>
        <end position="571"/>
    </location>
</feature>
<dbReference type="PANTHER" id="PTHR43289:SF6">
    <property type="entry name" value="SERINE_THREONINE-PROTEIN KINASE NEKL-3"/>
    <property type="match status" value="1"/>
</dbReference>
<evidence type="ECO:0000259" key="7">
    <source>
        <dbReference type="PROSITE" id="PS50011"/>
    </source>
</evidence>
<keyword evidence="4" id="KW-0067">ATP-binding</keyword>
<evidence type="ECO:0000313" key="9">
    <source>
        <dbReference type="EMBL" id="CAN97597.1"/>
    </source>
</evidence>
<dbReference type="InterPro" id="IPR011009">
    <property type="entry name" value="Kinase-like_dom_sf"/>
</dbReference>
<proteinExistence type="predicted"/>
<dbReference type="OrthoDB" id="5507529at2"/>
<feature type="compositionally biased region" description="Basic residues" evidence="5">
    <location>
        <begin position="711"/>
        <end position="721"/>
    </location>
</feature>
<keyword evidence="6" id="KW-0472">Membrane</keyword>
<keyword evidence="3 9" id="KW-0418">Kinase</keyword>
<feature type="compositionally biased region" description="Polar residues" evidence="5">
    <location>
        <begin position="631"/>
        <end position="645"/>
    </location>
</feature>
<keyword evidence="1 9" id="KW-0808">Transferase</keyword>
<dbReference type="HOGENOM" id="CLU_383504_0_0_7"/>
<dbReference type="RefSeq" id="WP_012240036.1">
    <property type="nucleotide sequence ID" value="NC_010162.1"/>
</dbReference>
<name>A9EZ28_SORC5</name>
<keyword evidence="6" id="KW-0812">Transmembrane</keyword>
<evidence type="ECO:0000256" key="2">
    <source>
        <dbReference type="ARBA" id="ARBA00022741"/>
    </source>
</evidence>
<evidence type="ECO:0000259" key="8">
    <source>
        <dbReference type="PROSITE" id="PS50042"/>
    </source>
</evidence>
<dbReference type="InterPro" id="IPR000595">
    <property type="entry name" value="cNMP-bd_dom"/>
</dbReference>
<evidence type="ECO:0000256" key="5">
    <source>
        <dbReference type="SAM" id="MobiDB-lite"/>
    </source>
</evidence>
<dbReference type="CDD" id="cd14014">
    <property type="entry name" value="STKc_PknB_like"/>
    <property type="match status" value="1"/>
</dbReference>